<accession>A0A8H4PF02</accession>
<dbReference type="OrthoDB" id="5103312at2759"/>
<feature type="compositionally biased region" description="Basic and acidic residues" evidence="1">
    <location>
        <begin position="159"/>
        <end position="168"/>
    </location>
</feature>
<dbReference type="AlphaFoldDB" id="A0A8H4PF02"/>
<dbReference type="EMBL" id="JAADYS010000604">
    <property type="protein sequence ID" value="KAF4468513.1"/>
    <property type="molecule type" value="Genomic_DNA"/>
</dbReference>
<evidence type="ECO:0000256" key="1">
    <source>
        <dbReference type="SAM" id="MobiDB-lite"/>
    </source>
</evidence>
<sequence length="355" mass="41104">MATPTQQTATGFARHALQLPDSDPEDPVVDLVVTDAEDPKTTEKIGRLIRRENHSDVYSVHSTTEDIMWTFLEARAFILDGIPAKLKRHRKRCIKRLEGRAILECWCRRAFLVVYLTDPRLKNQIDDESEGDANGAGEENDVVEPSEQDRPQKTPFGREAARIRQLERRRARRRRNKSARNPDPSLPADEKPSAWESTEPEAPDDLHDDSVFRASILLYLAYNEEGELRSLAPLDLPDVFINTPTMRAWANSLENHRLCLTGELKDLEDISWAYNTRMDLLEKLQWKAQAPGARYFNMSKRFSRVLWATFRKLVSNYTRSSGNWMQDWLVPLKWREGDNSAWLSDFVWSATYKWG</sequence>
<protein>
    <submittedName>
        <fullName evidence="2">Uncharacterized protein</fullName>
    </submittedName>
</protein>
<gene>
    <name evidence="2" type="ORF">FALBO_4598</name>
</gene>
<feature type="compositionally biased region" description="Polar residues" evidence="1">
    <location>
        <begin position="1"/>
        <end position="10"/>
    </location>
</feature>
<reference evidence="2 3" key="1">
    <citation type="submission" date="2020-01" db="EMBL/GenBank/DDBJ databases">
        <title>Identification and distribution of gene clusters putatively required for synthesis of sphingolipid metabolism inhibitors in phylogenetically diverse species of the filamentous fungus Fusarium.</title>
        <authorList>
            <person name="Kim H.-S."/>
            <person name="Busman M."/>
            <person name="Brown D.W."/>
            <person name="Divon H."/>
            <person name="Uhlig S."/>
            <person name="Proctor R.H."/>
        </authorList>
    </citation>
    <scope>NUCLEOTIDE SEQUENCE [LARGE SCALE GENOMIC DNA]</scope>
    <source>
        <strain evidence="2 3">NRRL 20459</strain>
    </source>
</reference>
<evidence type="ECO:0000313" key="3">
    <source>
        <dbReference type="Proteomes" id="UP000554235"/>
    </source>
</evidence>
<feature type="region of interest" description="Disordered" evidence="1">
    <location>
        <begin position="124"/>
        <end position="207"/>
    </location>
</feature>
<comment type="caution">
    <text evidence="2">The sequence shown here is derived from an EMBL/GenBank/DDBJ whole genome shotgun (WGS) entry which is preliminary data.</text>
</comment>
<evidence type="ECO:0000313" key="2">
    <source>
        <dbReference type="EMBL" id="KAF4468513.1"/>
    </source>
</evidence>
<keyword evidence="3" id="KW-1185">Reference proteome</keyword>
<dbReference type="Proteomes" id="UP000554235">
    <property type="component" value="Unassembled WGS sequence"/>
</dbReference>
<proteinExistence type="predicted"/>
<name>A0A8H4PF02_9HYPO</name>
<feature type="compositionally biased region" description="Basic residues" evidence="1">
    <location>
        <begin position="169"/>
        <end position="178"/>
    </location>
</feature>
<organism evidence="2 3">
    <name type="scientific">Fusarium albosuccineum</name>
    <dbReference type="NCBI Taxonomy" id="1237068"/>
    <lineage>
        <taxon>Eukaryota</taxon>
        <taxon>Fungi</taxon>
        <taxon>Dikarya</taxon>
        <taxon>Ascomycota</taxon>
        <taxon>Pezizomycotina</taxon>
        <taxon>Sordariomycetes</taxon>
        <taxon>Hypocreomycetidae</taxon>
        <taxon>Hypocreales</taxon>
        <taxon>Nectriaceae</taxon>
        <taxon>Fusarium</taxon>
        <taxon>Fusarium decemcellulare species complex</taxon>
    </lineage>
</organism>
<feature type="region of interest" description="Disordered" evidence="1">
    <location>
        <begin position="1"/>
        <end position="25"/>
    </location>
</feature>